<dbReference type="SMART" id="SM00267">
    <property type="entry name" value="GGDEF"/>
    <property type="match status" value="1"/>
</dbReference>
<dbReference type="EC" id="2.7.7.65" evidence="1"/>
<dbReference type="InterPro" id="IPR029787">
    <property type="entry name" value="Nucleotide_cyclase"/>
</dbReference>
<dbReference type="OrthoDB" id="9813903at2"/>
<dbReference type="CDD" id="cd01949">
    <property type="entry name" value="GGDEF"/>
    <property type="match status" value="1"/>
</dbReference>
<dbReference type="InterPro" id="IPR029151">
    <property type="entry name" value="Sensor-like_sf"/>
</dbReference>
<organism evidence="6 7">
    <name type="scientific">Duganella callida</name>
    <dbReference type="NCBI Taxonomy" id="2561932"/>
    <lineage>
        <taxon>Bacteria</taxon>
        <taxon>Pseudomonadati</taxon>
        <taxon>Pseudomonadota</taxon>
        <taxon>Betaproteobacteria</taxon>
        <taxon>Burkholderiales</taxon>
        <taxon>Oxalobacteraceae</taxon>
        <taxon>Telluria group</taxon>
        <taxon>Duganella</taxon>
    </lineage>
</organism>
<dbReference type="CDD" id="cd12914">
    <property type="entry name" value="PDC1_DGC_like"/>
    <property type="match status" value="1"/>
</dbReference>
<evidence type="ECO:0000259" key="5">
    <source>
        <dbReference type="PROSITE" id="PS50887"/>
    </source>
</evidence>
<keyword evidence="7" id="KW-1185">Reference proteome</keyword>
<feature type="coiled-coil region" evidence="3">
    <location>
        <begin position="309"/>
        <end position="343"/>
    </location>
</feature>
<dbReference type="PANTHER" id="PTHR45138:SF9">
    <property type="entry name" value="DIGUANYLATE CYCLASE DGCM-RELATED"/>
    <property type="match status" value="1"/>
</dbReference>
<dbReference type="EMBL" id="SPVG01000184">
    <property type="protein sequence ID" value="TFW18399.1"/>
    <property type="molecule type" value="Genomic_DNA"/>
</dbReference>
<dbReference type="PROSITE" id="PS50887">
    <property type="entry name" value="GGDEF"/>
    <property type="match status" value="1"/>
</dbReference>
<dbReference type="AlphaFoldDB" id="A0A4Y9SD65"/>
<dbReference type="GO" id="GO:0052621">
    <property type="term" value="F:diguanylate cyclase activity"/>
    <property type="evidence" value="ECO:0007669"/>
    <property type="project" value="UniProtKB-EC"/>
</dbReference>
<keyword evidence="4" id="KW-0472">Membrane</keyword>
<dbReference type="GO" id="GO:1902201">
    <property type="term" value="P:negative regulation of bacterial-type flagellum-dependent cell motility"/>
    <property type="evidence" value="ECO:0007669"/>
    <property type="project" value="TreeGrafter"/>
</dbReference>
<dbReference type="Pfam" id="PF00990">
    <property type="entry name" value="GGDEF"/>
    <property type="match status" value="1"/>
</dbReference>
<evidence type="ECO:0000313" key="6">
    <source>
        <dbReference type="EMBL" id="TFW18399.1"/>
    </source>
</evidence>
<evidence type="ECO:0000256" key="4">
    <source>
        <dbReference type="SAM" id="Phobius"/>
    </source>
</evidence>
<comment type="catalytic activity">
    <reaction evidence="2">
        <text>2 GTP = 3',3'-c-di-GMP + 2 diphosphate</text>
        <dbReference type="Rhea" id="RHEA:24898"/>
        <dbReference type="ChEBI" id="CHEBI:33019"/>
        <dbReference type="ChEBI" id="CHEBI:37565"/>
        <dbReference type="ChEBI" id="CHEBI:58805"/>
        <dbReference type="EC" id="2.7.7.65"/>
    </reaction>
</comment>
<dbReference type="GO" id="GO:0043709">
    <property type="term" value="P:cell adhesion involved in single-species biofilm formation"/>
    <property type="evidence" value="ECO:0007669"/>
    <property type="project" value="TreeGrafter"/>
</dbReference>
<dbReference type="Pfam" id="PF22588">
    <property type="entry name" value="dCache_1_like"/>
    <property type="match status" value="1"/>
</dbReference>
<dbReference type="InterPro" id="IPR050469">
    <property type="entry name" value="Diguanylate_Cyclase"/>
</dbReference>
<evidence type="ECO:0000313" key="7">
    <source>
        <dbReference type="Proteomes" id="UP000297729"/>
    </source>
</evidence>
<dbReference type="SUPFAM" id="SSF103190">
    <property type="entry name" value="Sensory domain-like"/>
    <property type="match status" value="1"/>
</dbReference>
<proteinExistence type="predicted"/>
<gene>
    <name evidence="6" type="ORF">E4L98_18355</name>
</gene>
<dbReference type="Gene3D" id="3.30.70.270">
    <property type="match status" value="1"/>
</dbReference>
<accession>A0A4Y9SD65</accession>
<dbReference type="Proteomes" id="UP000297729">
    <property type="component" value="Unassembled WGS sequence"/>
</dbReference>
<reference evidence="6 7" key="1">
    <citation type="submission" date="2019-03" db="EMBL/GenBank/DDBJ databases">
        <title>Draft Genome Sequence of Duganella callidus sp. nov., a Novel Duganella Species Isolated from Cultivated Soil.</title>
        <authorList>
            <person name="Raths R."/>
            <person name="Peta V."/>
            <person name="Bucking H."/>
        </authorList>
    </citation>
    <scope>NUCLEOTIDE SEQUENCE [LARGE SCALE GENOMIC DNA]</scope>
    <source>
        <strain evidence="6 7">DN04</strain>
    </source>
</reference>
<comment type="caution">
    <text evidence="6">The sequence shown here is derived from an EMBL/GenBank/DDBJ whole genome shotgun (WGS) entry which is preliminary data.</text>
</comment>
<dbReference type="FunFam" id="3.30.70.270:FF:000001">
    <property type="entry name" value="Diguanylate cyclase domain protein"/>
    <property type="match status" value="1"/>
</dbReference>
<keyword evidence="4" id="KW-0812">Transmembrane</keyword>
<dbReference type="Gene3D" id="3.30.450.20">
    <property type="entry name" value="PAS domain"/>
    <property type="match status" value="2"/>
</dbReference>
<dbReference type="InterPro" id="IPR043128">
    <property type="entry name" value="Rev_trsase/Diguanyl_cyclase"/>
</dbReference>
<feature type="transmembrane region" description="Helical" evidence="4">
    <location>
        <begin position="6"/>
        <end position="28"/>
    </location>
</feature>
<protein>
    <recommendedName>
        <fullName evidence="1">diguanylate cyclase</fullName>
        <ecNumber evidence="1">2.7.7.65</ecNumber>
    </recommendedName>
</protein>
<dbReference type="NCBIfam" id="TIGR00254">
    <property type="entry name" value="GGDEF"/>
    <property type="match status" value="1"/>
</dbReference>
<sequence length="510" mass="56996">MFKRYSITFWATVFVGVVCLSLVGVDVWRSLNARSEQLQEMERLAANVARAMAQQADDTIKAADTALADVVERIETDGQGATPLARLRKQMQWHVANLPQLVGLFVYDQDGRWIVNSRAVLDQTYNNSDREYFIYHRTHTDRGPHVGEPVISRSSGKWIIPVSRRIDRPDGSFGGVALATLDVEYFRRFYQGFDLGARGAVVLVSNGGVLMLRQPYDSERVGGSMRDTELFLHYARQAGAARTGSAFFRSSHDDEVRLNAFRPLEHYPLFVSAALSREEMLERWRRDTFMRSIGVVVLAALIGFFGKRLVNQIRLREQAEKQLREARDALESANRTLERQAMQDGLTGLANRRQFDVTLGNEFSRATRGGGTLAFIMIDVDYFKQYNDLYGHSAGDEVLRAVSKLIRALTPRRPGDLTARYGGEEIGILLPSTDASGAWAVAERIREAVEHLQLPHDGSPFGQVTLSAGVAMLAPRRGEHLAGMLVEAADKALYQAKSQGRNRVCIADSQ</sequence>
<name>A0A4Y9SD65_9BURK</name>
<evidence type="ECO:0000256" key="1">
    <source>
        <dbReference type="ARBA" id="ARBA00012528"/>
    </source>
</evidence>
<dbReference type="CDD" id="cd12915">
    <property type="entry name" value="PDC2_DGC_like"/>
    <property type="match status" value="1"/>
</dbReference>
<keyword evidence="4" id="KW-1133">Transmembrane helix</keyword>
<keyword evidence="3" id="KW-0175">Coiled coil</keyword>
<dbReference type="GO" id="GO:0005886">
    <property type="term" value="C:plasma membrane"/>
    <property type="evidence" value="ECO:0007669"/>
    <property type="project" value="TreeGrafter"/>
</dbReference>
<dbReference type="SUPFAM" id="SSF55073">
    <property type="entry name" value="Nucleotide cyclase"/>
    <property type="match status" value="1"/>
</dbReference>
<evidence type="ECO:0000256" key="2">
    <source>
        <dbReference type="ARBA" id="ARBA00034247"/>
    </source>
</evidence>
<evidence type="ECO:0000256" key="3">
    <source>
        <dbReference type="SAM" id="Coils"/>
    </source>
</evidence>
<feature type="domain" description="GGDEF" evidence="5">
    <location>
        <begin position="371"/>
        <end position="509"/>
    </location>
</feature>
<dbReference type="InterPro" id="IPR000160">
    <property type="entry name" value="GGDEF_dom"/>
</dbReference>
<dbReference type="InterPro" id="IPR054327">
    <property type="entry name" value="His-kinase-like_sensor"/>
</dbReference>
<dbReference type="RefSeq" id="WP_135202998.1">
    <property type="nucleotide sequence ID" value="NZ_SPVG01000184.1"/>
</dbReference>
<dbReference type="PANTHER" id="PTHR45138">
    <property type="entry name" value="REGULATORY COMPONENTS OF SENSORY TRANSDUCTION SYSTEM"/>
    <property type="match status" value="1"/>
</dbReference>